<comment type="caution">
    <text evidence="1">The sequence shown here is derived from an EMBL/GenBank/DDBJ whole genome shotgun (WGS) entry which is preliminary data.</text>
</comment>
<dbReference type="EMBL" id="MU275909">
    <property type="protein sequence ID" value="KAI0047204.1"/>
    <property type="molecule type" value="Genomic_DNA"/>
</dbReference>
<protein>
    <submittedName>
        <fullName evidence="1">Uncharacterized protein</fullName>
    </submittedName>
</protein>
<accession>A0ACB8RT56</accession>
<keyword evidence="2" id="KW-1185">Reference proteome</keyword>
<reference evidence="1" key="2">
    <citation type="journal article" date="2022" name="New Phytol.">
        <title>Evolutionary transition to the ectomycorrhizal habit in the genomes of a hyperdiverse lineage of mushroom-forming fungi.</title>
        <authorList>
            <person name="Looney B."/>
            <person name="Miyauchi S."/>
            <person name="Morin E."/>
            <person name="Drula E."/>
            <person name="Courty P.E."/>
            <person name="Kohler A."/>
            <person name="Kuo A."/>
            <person name="LaButti K."/>
            <person name="Pangilinan J."/>
            <person name="Lipzen A."/>
            <person name="Riley R."/>
            <person name="Andreopoulos W."/>
            <person name="He G."/>
            <person name="Johnson J."/>
            <person name="Nolan M."/>
            <person name="Tritt A."/>
            <person name="Barry K.W."/>
            <person name="Grigoriev I.V."/>
            <person name="Nagy L.G."/>
            <person name="Hibbett D."/>
            <person name="Henrissat B."/>
            <person name="Matheny P.B."/>
            <person name="Labbe J."/>
            <person name="Martin F.M."/>
        </authorList>
    </citation>
    <scope>NUCLEOTIDE SEQUENCE</scope>
    <source>
        <strain evidence="1">FP105234-sp</strain>
    </source>
</reference>
<name>A0ACB8RT56_9AGAM</name>
<proteinExistence type="predicted"/>
<sequence>MPETPYSPSPPACLPHCEIMKDRNDSSAIPATNLAFIRRLSHVVLGLILWEIVTTCNHEIDVLLGRRHYLRTIWISVGCRAFMAVALTILIVIEAVVGLESCTAWDASIYIRCMAAAINRRGGIDCFVGYKHCAQYLVLDTLLMRSVNVQQTGECVKSERSIFSNIGVVTSNLGLLPIMLVGVLWHHADMLARPRGFSGIWGLLWHQVMDCLGLDGTVEVPTLVLILLNFDEPWDVTREIATLGTISIIAIRMNRVLANNQPGTDVDTPLLLTRATPPPNGLRGGQPHEGVHEQREHRAHFLPRERAARTVRKGLGEWDERFTTMEAGEGTGWPSVERRQRSALVHGK</sequence>
<reference evidence="1" key="1">
    <citation type="submission" date="2021-02" db="EMBL/GenBank/DDBJ databases">
        <authorList>
            <consortium name="DOE Joint Genome Institute"/>
            <person name="Ahrendt S."/>
            <person name="Looney B.P."/>
            <person name="Miyauchi S."/>
            <person name="Morin E."/>
            <person name="Drula E."/>
            <person name="Courty P.E."/>
            <person name="Chicoki N."/>
            <person name="Fauchery L."/>
            <person name="Kohler A."/>
            <person name="Kuo A."/>
            <person name="Labutti K."/>
            <person name="Pangilinan J."/>
            <person name="Lipzen A."/>
            <person name="Riley R."/>
            <person name="Andreopoulos W."/>
            <person name="He G."/>
            <person name="Johnson J."/>
            <person name="Barry K.W."/>
            <person name="Grigoriev I.V."/>
            <person name="Nagy L."/>
            <person name="Hibbett D."/>
            <person name="Henrissat B."/>
            <person name="Matheny P.B."/>
            <person name="Labbe J."/>
            <person name="Martin F."/>
        </authorList>
    </citation>
    <scope>NUCLEOTIDE SEQUENCE</scope>
    <source>
        <strain evidence="1">FP105234-sp</strain>
    </source>
</reference>
<gene>
    <name evidence="1" type="ORF">FA95DRAFT_1606296</name>
</gene>
<organism evidence="1 2">
    <name type="scientific">Auriscalpium vulgare</name>
    <dbReference type="NCBI Taxonomy" id="40419"/>
    <lineage>
        <taxon>Eukaryota</taxon>
        <taxon>Fungi</taxon>
        <taxon>Dikarya</taxon>
        <taxon>Basidiomycota</taxon>
        <taxon>Agaricomycotina</taxon>
        <taxon>Agaricomycetes</taxon>
        <taxon>Russulales</taxon>
        <taxon>Auriscalpiaceae</taxon>
        <taxon>Auriscalpium</taxon>
    </lineage>
</organism>
<evidence type="ECO:0000313" key="1">
    <source>
        <dbReference type="EMBL" id="KAI0047204.1"/>
    </source>
</evidence>
<evidence type="ECO:0000313" key="2">
    <source>
        <dbReference type="Proteomes" id="UP000814033"/>
    </source>
</evidence>
<dbReference type="Proteomes" id="UP000814033">
    <property type="component" value="Unassembled WGS sequence"/>
</dbReference>